<keyword evidence="1" id="KW-0862">Zinc</keyword>
<reference evidence="2" key="1">
    <citation type="submission" date="2021-01" db="EMBL/GenBank/DDBJ databases">
        <authorList>
            <person name="Corre E."/>
            <person name="Pelletier E."/>
            <person name="Niang G."/>
            <person name="Scheremetjew M."/>
            <person name="Finn R."/>
            <person name="Kale V."/>
            <person name="Holt S."/>
            <person name="Cochrane G."/>
            <person name="Meng A."/>
            <person name="Brown T."/>
            <person name="Cohen L."/>
        </authorList>
    </citation>
    <scope>NUCLEOTIDE SEQUENCE</scope>
    <source>
        <strain evidence="2">GSBS06</strain>
    </source>
</reference>
<dbReference type="GO" id="GO:0008725">
    <property type="term" value="F:DNA-3-methyladenine glycosylase activity"/>
    <property type="evidence" value="ECO:0007669"/>
    <property type="project" value="InterPro"/>
</dbReference>
<feature type="binding site" evidence="1">
    <location>
        <position position="52"/>
    </location>
    <ligand>
        <name>Zn(2+)</name>
        <dbReference type="ChEBI" id="CHEBI:29105"/>
    </ligand>
</feature>
<dbReference type="InterPro" id="IPR005019">
    <property type="entry name" value="Adenine_glyco"/>
</dbReference>
<dbReference type="GO" id="GO:0046872">
    <property type="term" value="F:metal ion binding"/>
    <property type="evidence" value="ECO:0007669"/>
    <property type="project" value="UniProtKB-KW"/>
</dbReference>
<name>A0A7S3PQV3_9STRA</name>
<dbReference type="PANTHER" id="PTHR30037:SF4">
    <property type="entry name" value="DNA-3-METHYLADENINE GLYCOSYLASE I"/>
    <property type="match status" value="1"/>
</dbReference>
<dbReference type="GO" id="GO:0006284">
    <property type="term" value="P:base-excision repair"/>
    <property type="evidence" value="ECO:0007669"/>
    <property type="project" value="InterPro"/>
</dbReference>
<evidence type="ECO:0008006" key="3">
    <source>
        <dbReference type="Google" id="ProtNLM"/>
    </source>
</evidence>
<dbReference type="InterPro" id="IPR052891">
    <property type="entry name" value="DNA-3mA_glycosylase"/>
</dbReference>
<feature type="binding site" evidence="1">
    <location>
        <position position="211"/>
    </location>
    <ligand>
        <name>Zn(2+)</name>
        <dbReference type="ChEBI" id="CHEBI:29105"/>
    </ligand>
</feature>
<dbReference type="Pfam" id="PF03352">
    <property type="entry name" value="Adenine_glyco"/>
    <property type="match status" value="1"/>
</dbReference>
<dbReference type="Gene3D" id="1.10.340.30">
    <property type="entry name" value="Hypothetical protein, domain 2"/>
    <property type="match status" value="1"/>
</dbReference>
<keyword evidence="1" id="KW-0479">Metal-binding</keyword>
<dbReference type="SUPFAM" id="SSF48150">
    <property type="entry name" value="DNA-glycosylase"/>
    <property type="match status" value="1"/>
</dbReference>
<dbReference type="EMBL" id="HBIN01022653">
    <property type="protein sequence ID" value="CAE0447428.1"/>
    <property type="molecule type" value="Transcribed_RNA"/>
</dbReference>
<dbReference type="AlphaFoldDB" id="A0A7S3PQV3"/>
<feature type="binding site" evidence="1">
    <location>
        <position position="207"/>
    </location>
    <ligand>
        <name>Zn(2+)</name>
        <dbReference type="ChEBI" id="CHEBI:29105"/>
    </ligand>
</feature>
<dbReference type="InterPro" id="IPR011257">
    <property type="entry name" value="DNA_glycosylase"/>
</dbReference>
<organism evidence="2">
    <name type="scientific">Aplanochytrium stocchinoi</name>
    <dbReference type="NCBI Taxonomy" id="215587"/>
    <lineage>
        <taxon>Eukaryota</taxon>
        <taxon>Sar</taxon>
        <taxon>Stramenopiles</taxon>
        <taxon>Bigyra</taxon>
        <taxon>Labyrinthulomycetes</taxon>
        <taxon>Thraustochytrida</taxon>
        <taxon>Thraustochytriidae</taxon>
        <taxon>Aplanochytrium</taxon>
    </lineage>
</organism>
<protein>
    <recommendedName>
        <fullName evidence="3">DNA-3-methyladenine glycosylase I</fullName>
    </recommendedName>
</protein>
<dbReference type="PANTHER" id="PTHR30037">
    <property type="entry name" value="DNA-3-METHYLADENINE GLYCOSYLASE 1"/>
    <property type="match status" value="1"/>
</dbReference>
<evidence type="ECO:0000256" key="1">
    <source>
        <dbReference type="PIRSR" id="PIRSR605019-1"/>
    </source>
</evidence>
<evidence type="ECO:0000313" key="2">
    <source>
        <dbReference type="EMBL" id="CAE0447428.1"/>
    </source>
</evidence>
<accession>A0A7S3PQV3</accession>
<sequence>MVKKRRQKTEAVPSKKRVKTEESVGEKLFTSKVNDVKRCKWCESHELYIEYHDNEWGRPVYDDDKLFEMISLEGAQAGLNWLTILKKRNGYRDVFKKFKVCIVAKFTERDIERALVNPNVIRHKGKLNSVVHNSRLILELQRDPKYGSFSNFVWSYAPTERRFDSHCQGNSPEAQCMSKDLKKRGFKFVGPTTCYAFMQACGIVNDHAPHCFLFEKKHSK</sequence>
<gene>
    <name evidence="2" type="ORF">ASTO00021_LOCUS17400</name>
</gene>
<proteinExistence type="predicted"/>
<feature type="binding site" evidence="1">
    <location>
        <position position="39"/>
    </location>
    <ligand>
        <name>Zn(2+)</name>
        <dbReference type="ChEBI" id="CHEBI:29105"/>
    </ligand>
</feature>